<keyword evidence="4" id="KW-1185">Reference proteome</keyword>
<evidence type="ECO:0000256" key="2">
    <source>
        <dbReference type="SAM" id="SignalP"/>
    </source>
</evidence>
<feature type="region of interest" description="Disordered" evidence="1">
    <location>
        <begin position="26"/>
        <end position="46"/>
    </location>
</feature>
<feature type="compositionally biased region" description="Polar residues" evidence="1">
    <location>
        <begin position="33"/>
        <end position="46"/>
    </location>
</feature>
<feature type="signal peptide" evidence="2">
    <location>
        <begin position="1"/>
        <end position="22"/>
    </location>
</feature>
<dbReference type="EMBL" id="JACHMI010000001">
    <property type="protein sequence ID" value="MBB6556828.1"/>
    <property type="molecule type" value="Genomic_DNA"/>
</dbReference>
<organism evidence="3 4">
    <name type="scientific">Nonomuraea rubra</name>
    <dbReference type="NCBI Taxonomy" id="46180"/>
    <lineage>
        <taxon>Bacteria</taxon>
        <taxon>Bacillati</taxon>
        <taxon>Actinomycetota</taxon>
        <taxon>Actinomycetes</taxon>
        <taxon>Streptosporangiales</taxon>
        <taxon>Streptosporangiaceae</taxon>
        <taxon>Nonomuraea</taxon>
    </lineage>
</organism>
<feature type="chain" id="PRO_5038974013" evidence="2">
    <location>
        <begin position="23"/>
        <end position="46"/>
    </location>
</feature>
<evidence type="ECO:0000313" key="3">
    <source>
        <dbReference type="EMBL" id="MBB6556828.1"/>
    </source>
</evidence>
<comment type="caution">
    <text evidence="3">The sequence shown here is derived from an EMBL/GenBank/DDBJ whole genome shotgun (WGS) entry which is preliminary data.</text>
</comment>
<sequence length="46" mass="4525">MKIRARIVVVALAMIGAGIVLAGPSHADGASSGGSPVSTNGFTWSN</sequence>
<dbReference type="RefSeq" id="WP_185111256.1">
    <property type="nucleotide sequence ID" value="NZ_BAAAXY010000046.1"/>
</dbReference>
<proteinExistence type="predicted"/>
<accession>A0A7X0U6E8</accession>
<name>A0A7X0U6E8_9ACTN</name>
<dbReference type="Proteomes" id="UP000565579">
    <property type="component" value="Unassembled WGS sequence"/>
</dbReference>
<evidence type="ECO:0000313" key="4">
    <source>
        <dbReference type="Proteomes" id="UP000565579"/>
    </source>
</evidence>
<protein>
    <submittedName>
        <fullName evidence="3">Uncharacterized protein</fullName>
    </submittedName>
</protein>
<evidence type="ECO:0000256" key="1">
    <source>
        <dbReference type="SAM" id="MobiDB-lite"/>
    </source>
</evidence>
<keyword evidence="2" id="KW-0732">Signal</keyword>
<gene>
    <name evidence="3" type="ORF">HD593_011623</name>
</gene>
<dbReference type="AlphaFoldDB" id="A0A7X0U6E8"/>
<reference evidence="3 4" key="1">
    <citation type="submission" date="2020-08" db="EMBL/GenBank/DDBJ databases">
        <title>Sequencing the genomes of 1000 actinobacteria strains.</title>
        <authorList>
            <person name="Klenk H.-P."/>
        </authorList>
    </citation>
    <scope>NUCLEOTIDE SEQUENCE [LARGE SCALE GENOMIC DNA]</scope>
    <source>
        <strain evidence="3 4">DSM 43768</strain>
    </source>
</reference>